<name>A0A8J2YEC9_9BACL</name>
<keyword evidence="2" id="KW-1133">Transmembrane helix</keyword>
<dbReference type="Proteomes" id="UP000625210">
    <property type="component" value="Unassembled WGS sequence"/>
</dbReference>
<keyword evidence="2" id="KW-0472">Membrane</keyword>
<accession>A0A8J2YEC9</accession>
<keyword evidence="5" id="KW-1185">Reference proteome</keyword>
<dbReference type="Pfam" id="PF01478">
    <property type="entry name" value="Peptidase_A24"/>
    <property type="match status" value="1"/>
</dbReference>
<feature type="transmembrane region" description="Helical" evidence="2">
    <location>
        <begin position="131"/>
        <end position="148"/>
    </location>
</feature>
<dbReference type="InterPro" id="IPR000045">
    <property type="entry name" value="Prepilin_IV_endopep_pep"/>
</dbReference>
<dbReference type="PANTHER" id="PTHR30487">
    <property type="entry name" value="TYPE 4 PREPILIN-LIKE PROTEINS LEADER PEPTIDE-PROCESSING ENZYME"/>
    <property type="match status" value="1"/>
</dbReference>
<feature type="transmembrane region" description="Helical" evidence="2">
    <location>
        <begin position="51"/>
        <end position="72"/>
    </location>
</feature>
<organism evidence="4 5">
    <name type="scientific">Marinithermofilum abyssi</name>
    <dbReference type="NCBI Taxonomy" id="1571185"/>
    <lineage>
        <taxon>Bacteria</taxon>
        <taxon>Bacillati</taxon>
        <taxon>Bacillota</taxon>
        <taxon>Bacilli</taxon>
        <taxon>Bacillales</taxon>
        <taxon>Thermoactinomycetaceae</taxon>
        <taxon>Marinithermofilum</taxon>
    </lineage>
</organism>
<dbReference type="EMBL" id="BMHQ01000008">
    <property type="protein sequence ID" value="GGE21602.1"/>
    <property type="molecule type" value="Genomic_DNA"/>
</dbReference>
<reference evidence="4" key="1">
    <citation type="journal article" date="2014" name="Int. J. Syst. Evol. Microbiol.">
        <title>Complete genome sequence of Corynebacterium casei LMG S-19264T (=DSM 44701T), isolated from a smear-ripened cheese.</title>
        <authorList>
            <consortium name="US DOE Joint Genome Institute (JGI-PGF)"/>
            <person name="Walter F."/>
            <person name="Albersmeier A."/>
            <person name="Kalinowski J."/>
            <person name="Ruckert C."/>
        </authorList>
    </citation>
    <scope>NUCLEOTIDE SEQUENCE</scope>
    <source>
        <strain evidence="4">CGMCC 1.15179</strain>
    </source>
</reference>
<evidence type="ECO:0000256" key="1">
    <source>
        <dbReference type="ARBA" id="ARBA00005801"/>
    </source>
</evidence>
<comment type="caution">
    <text evidence="4">The sequence shown here is derived from an EMBL/GenBank/DDBJ whole genome shotgun (WGS) entry which is preliminary data.</text>
</comment>
<gene>
    <name evidence="4" type="ORF">GCM10011571_24620</name>
</gene>
<dbReference type="RefSeq" id="WP_188648185.1">
    <property type="nucleotide sequence ID" value="NZ_BMHQ01000008.1"/>
</dbReference>
<dbReference type="Gene3D" id="1.20.120.1220">
    <property type="match status" value="1"/>
</dbReference>
<evidence type="ECO:0000313" key="4">
    <source>
        <dbReference type="EMBL" id="GGE21602.1"/>
    </source>
</evidence>
<sequence>MTEHLLYMTLILLLTYATYTDLKERLIYDRVVIGGVLAALIFHLWEPQPPWLEYLFTGIGVLFGLATIAVLTGGSAIGGGDIKVFAMIGFALGFEGFFIVFSISHVLAALYMIGVKLIRSQSVKWGTEFPFAPFILLGILITYTLRWVM</sequence>
<feature type="domain" description="Prepilin type IV endopeptidase peptidase" evidence="3">
    <location>
        <begin position="9"/>
        <end position="113"/>
    </location>
</feature>
<evidence type="ECO:0000313" key="5">
    <source>
        <dbReference type="Proteomes" id="UP000625210"/>
    </source>
</evidence>
<feature type="transmembrane region" description="Helical" evidence="2">
    <location>
        <begin position="84"/>
        <end position="111"/>
    </location>
</feature>
<feature type="transmembrane region" description="Helical" evidence="2">
    <location>
        <begin position="27"/>
        <end position="45"/>
    </location>
</feature>
<dbReference type="GO" id="GO:0005886">
    <property type="term" value="C:plasma membrane"/>
    <property type="evidence" value="ECO:0007669"/>
    <property type="project" value="TreeGrafter"/>
</dbReference>
<keyword evidence="2" id="KW-0812">Transmembrane</keyword>
<protein>
    <recommendedName>
        <fullName evidence="3">Prepilin type IV endopeptidase peptidase domain-containing protein</fullName>
    </recommendedName>
</protein>
<comment type="similarity">
    <text evidence="1">Belongs to the peptidase A24 family.</text>
</comment>
<dbReference type="PANTHER" id="PTHR30487:SF0">
    <property type="entry name" value="PREPILIN LEADER PEPTIDASE_N-METHYLTRANSFERASE-RELATED"/>
    <property type="match status" value="1"/>
</dbReference>
<dbReference type="GO" id="GO:0004190">
    <property type="term" value="F:aspartic-type endopeptidase activity"/>
    <property type="evidence" value="ECO:0007669"/>
    <property type="project" value="InterPro"/>
</dbReference>
<dbReference type="GO" id="GO:0006465">
    <property type="term" value="P:signal peptide processing"/>
    <property type="evidence" value="ECO:0007669"/>
    <property type="project" value="TreeGrafter"/>
</dbReference>
<evidence type="ECO:0000259" key="3">
    <source>
        <dbReference type="Pfam" id="PF01478"/>
    </source>
</evidence>
<reference evidence="4" key="2">
    <citation type="submission" date="2020-09" db="EMBL/GenBank/DDBJ databases">
        <authorList>
            <person name="Sun Q."/>
            <person name="Zhou Y."/>
        </authorList>
    </citation>
    <scope>NUCLEOTIDE SEQUENCE</scope>
    <source>
        <strain evidence="4">CGMCC 1.15179</strain>
    </source>
</reference>
<proteinExistence type="inferred from homology"/>
<dbReference type="InterPro" id="IPR050882">
    <property type="entry name" value="Prepilin_peptidase/N-MTase"/>
</dbReference>
<evidence type="ECO:0000256" key="2">
    <source>
        <dbReference type="SAM" id="Phobius"/>
    </source>
</evidence>
<dbReference type="AlphaFoldDB" id="A0A8J2YEC9"/>